<keyword evidence="1" id="KW-1133">Transmembrane helix</keyword>
<evidence type="ECO:0000256" key="1">
    <source>
        <dbReference type="SAM" id="Phobius"/>
    </source>
</evidence>
<feature type="transmembrane region" description="Helical" evidence="1">
    <location>
        <begin position="6"/>
        <end position="26"/>
    </location>
</feature>
<accession>A0A0L0FR71</accession>
<keyword evidence="1" id="KW-0812">Transmembrane</keyword>
<protein>
    <submittedName>
        <fullName evidence="2">Uncharacterized protein</fullName>
    </submittedName>
</protein>
<organism evidence="2 3">
    <name type="scientific">Sphaeroforma arctica JP610</name>
    <dbReference type="NCBI Taxonomy" id="667725"/>
    <lineage>
        <taxon>Eukaryota</taxon>
        <taxon>Ichthyosporea</taxon>
        <taxon>Ichthyophonida</taxon>
        <taxon>Sphaeroforma</taxon>
    </lineage>
</organism>
<proteinExistence type="predicted"/>
<evidence type="ECO:0000313" key="2">
    <source>
        <dbReference type="EMBL" id="KNC78498.1"/>
    </source>
</evidence>
<reference evidence="2 3" key="1">
    <citation type="submission" date="2011-02" db="EMBL/GenBank/DDBJ databases">
        <title>The Genome Sequence of Sphaeroforma arctica JP610.</title>
        <authorList>
            <consortium name="The Broad Institute Genome Sequencing Platform"/>
            <person name="Russ C."/>
            <person name="Cuomo C."/>
            <person name="Young S.K."/>
            <person name="Zeng Q."/>
            <person name="Gargeya S."/>
            <person name="Alvarado L."/>
            <person name="Berlin A."/>
            <person name="Chapman S.B."/>
            <person name="Chen Z."/>
            <person name="Freedman E."/>
            <person name="Gellesch M."/>
            <person name="Goldberg J."/>
            <person name="Griggs A."/>
            <person name="Gujja S."/>
            <person name="Heilman E."/>
            <person name="Heiman D."/>
            <person name="Howarth C."/>
            <person name="Mehta T."/>
            <person name="Neiman D."/>
            <person name="Pearson M."/>
            <person name="Roberts A."/>
            <person name="Saif S."/>
            <person name="Shea T."/>
            <person name="Shenoy N."/>
            <person name="Sisk P."/>
            <person name="Stolte C."/>
            <person name="Sykes S."/>
            <person name="White J."/>
            <person name="Yandava C."/>
            <person name="Burger G."/>
            <person name="Gray M.W."/>
            <person name="Holland P.W.H."/>
            <person name="King N."/>
            <person name="Lang F.B.F."/>
            <person name="Roger A.J."/>
            <person name="Ruiz-Trillo I."/>
            <person name="Haas B."/>
            <person name="Nusbaum C."/>
            <person name="Birren B."/>
        </authorList>
    </citation>
    <scope>NUCLEOTIDE SEQUENCE [LARGE SCALE GENOMIC DNA]</scope>
    <source>
        <strain evidence="2 3">JP610</strain>
    </source>
</reference>
<sequence>MCVVLIGVIVYVFLYAVYKLFVYPYYLCEFLEMPGPPNSPGWRGWIMGNVPQIADSPPVVPLIKWREQYGANVSRFDNYRRPVRVDRFLKNILGEGLLTVWGLICFNELASCNEFKQHMHRPLLL</sequence>
<keyword evidence="3" id="KW-1185">Reference proteome</keyword>
<evidence type="ECO:0000313" key="3">
    <source>
        <dbReference type="Proteomes" id="UP000054560"/>
    </source>
</evidence>
<keyword evidence="1" id="KW-0472">Membrane</keyword>
<dbReference type="OrthoDB" id="1470350at2759"/>
<dbReference type="AlphaFoldDB" id="A0A0L0FR71"/>
<gene>
    <name evidence="2" type="ORF">SARC_09073</name>
</gene>
<dbReference type="EMBL" id="KQ242478">
    <property type="protein sequence ID" value="KNC78498.1"/>
    <property type="molecule type" value="Genomic_DNA"/>
</dbReference>
<name>A0A0L0FR71_9EUKA</name>
<dbReference type="Proteomes" id="UP000054560">
    <property type="component" value="Unassembled WGS sequence"/>
</dbReference>
<dbReference type="GeneID" id="25909577"/>
<dbReference type="RefSeq" id="XP_014152400.1">
    <property type="nucleotide sequence ID" value="XM_014296925.1"/>
</dbReference>